<comment type="caution">
    <text evidence="2">The sequence shown here is derived from an EMBL/GenBank/DDBJ whole genome shotgun (WGS) entry which is preliminary data.</text>
</comment>
<dbReference type="Proteomes" id="UP001145021">
    <property type="component" value="Unassembled WGS sequence"/>
</dbReference>
<dbReference type="InterPro" id="IPR057208">
    <property type="entry name" value="DUF7886"/>
</dbReference>
<feature type="domain" description="DUF7886" evidence="1">
    <location>
        <begin position="43"/>
        <end position="175"/>
    </location>
</feature>
<dbReference type="AlphaFoldDB" id="A0A9W7XLL3"/>
<gene>
    <name evidence="2" type="ORF">LPJ64_002697</name>
</gene>
<sequence>MTRLSQFMADCMSVGALRSRLIISNARTAAMELPRDLSDRAMETDALGINFLIAGYPRYKCPYVWLRTDHQQLIATAENQPLEKDIPLRLESVDCWRQFDIRPWDVLVEVICTALSPQPENPFAIDYEYFDSITTEERVVSTGAMLEFLRRVYLRHYFFSDIVLADIKKLQHQHFRDINTLREFQQNTVFRDAVSAHPQY</sequence>
<organism evidence="2 3">
    <name type="scientific">Coemansia asiatica</name>
    <dbReference type="NCBI Taxonomy" id="1052880"/>
    <lineage>
        <taxon>Eukaryota</taxon>
        <taxon>Fungi</taxon>
        <taxon>Fungi incertae sedis</taxon>
        <taxon>Zoopagomycota</taxon>
        <taxon>Kickxellomycotina</taxon>
        <taxon>Kickxellomycetes</taxon>
        <taxon>Kickxellales</taxon>
        <taxon>Kickxellaceae</taxon>
        <taxon>Coemansia</taxon>
    </lineage>
</organism>
<evidence type="ECO:0000313" key="2">
    <source>
        <dbReference type="EMBL" id="KAJ1645759.1"/>
    </source>
</evidence>
<evidence type="ECO:0000313" key="3">
    <source>
        <dbReference type="Proteomes" id="UP001145021"/>
    </source>
</evidence>
<dbReference type="EMBL" id="JANBOH010000090">
    <property type="protein sequence ID" value="KAJ1645759.1"/>
    <property type="molecule type" value="Genomic_DNA"/>
</dbReference>
<keyword evidence="3" id="KW-1185">Reference proteome</keyword>
<dbReference type="Pfam" id="PF25377">
    <property type="entry name" value="DUF7886"/>
    <property type="match status" value="1"/>
</dbReference>
<dbReference type="PANTHER" id="PTHR47915">
    <property type="entry name" value="SI:DKEY-19B23.7"/>
    <property type="match status" value="1"/>
</dbReference>
<name>A0A9W7XLL3_9FUNG</name>
<proteinExistence type="predicted"/>
<dbReference type="PANTHER" id="PTHR47915:SF1">
    <property type="entry name" value="SI:DKEY-19B23.7"/>
    <property type="match status" value="1"/>
</dbReference>
<evidence type="ECO:0000259" key="1">
    <source>
        <dbReference type="Pfam" id="PF25377"/>
    </source>
</evidence>
<protein>
    <recommendedName>
        <fullName evidence="1">DUF7886 domain-containing protein</fullName>
    </recommendedName>
</protein>
<reference evidence="2" key="1">
    <citation type="submission" date="2022-07" db="EMBL/GenBank/DDBJ databases">
        <title>Phylogenomic reconstructions and comparative analyses of Kickxellomycotina fungi.</title>
        <authorList>
            <person name="Reynolds N.K."/>
            <person name="Stajich J.E."/>
            <person name="Barry K."/>
            <person name="Grigoriev I.V."/>
            <person name="Crous P."/>
            <person name="Smith M.E."/>
        </authorList>
    </citation>
    <scope>NUCLEOTIDE SEQUENCE</scope>
    <source>
        <strain evidence="2">NBRC 105413</strain>
    </source>
</reference>
<accession>A0A9W7XLL3</accession>